<evidence type="ECO:0000313" key="2">
    <source>
        <dbReference type="EMBL" id="EGC03662.1"/>
    </source>
</evidence>
<name>E9SAU7_RUMAL</name>
<dbReference type="Pfam" id="PF19601">
    <property type="entry name" value="DUF6106"/>
    <property type="match status" value="1"/>
</dbReference>
<keyword evidence="1" id="KW-1133">Transmembrane helix</keyword>
<comment type="caution">
    <text evidence="2">The sequence shown here is derived from an EMBL/GenBank/DDBJ whole genome shotgun (WGS) entry which is preliminary data.</text>
</comment>
<feature type="transmembrane region" description="Helical" evidence="1">
    <location>
        <begin position="20"/>
        <end position="38"/>
    </location>
</feature>
<sequence>MDSFKEQIIKKENTSHDNMLRFLISFAAVALGFGVIMFTISAMAYLPLAIFIAGAIIYGAVHLMQNLNLEYEYIFTNGDLDIDKVIAARSRKHLITLKVNDATDIGEYKEGVSGGDKSVVLASAMNSELTDWYMDFKHAEYGETRLVFTPNDDMLRVIKTHLPRNIRNKVNIPDKPEEDFE</sequence>
<dbReference type="AlphaFoldDB" id="E9SAU7"/>
<dbReference type="InterPro" id="IPR046088">
    <property type="entry name" value="DUF6106"/>
</dbReference>
<gene>
    <name evidence="2" type="ORF">CUS_8060</name>
</gene>
<organism evidence="2 3">
    <name type="scientific">Ruminococcus albus 8</name>
    <dbReference type="NCBI Taxonomy" id="246199"/>
    <lineage>
        <taxon>Bacteria</taxon>
        <taxon>Bacillati</taxon>
        <taxon>Bacillota</taxon>
        <taxon>Clostridia</taxon>
        <taxon>Eubacteriales</taxon>
        <taxon>Oscillospiraceae</taxon>
        <taxon>Ruminococcus</taxon>
    </lineage>
</organism>
<evidence type="ECO:0000256" key="1">
    <source>
        <dbReference type="SAM" id="Phobius"/>
    </source>
</evidence>
<keyword evidence="3" id="KW-1185">Reference proteome</keyword>
<keyword evidence="1" id="KW-0472">Membrane</keyword>
<dbReference type="EMBL" id="ADKM02000062">
    <property type="protein sequence ID" value="EGC03662.1"/>
    <property type="molecule type" value="Genomic_DNA"/>
</dbReference>
<dbReference type="STRING" id="246199.CUS_8060"/>
<feature type="transmembrane region" description="Helical" evidence="1">
    <location>
        <begin position="44"/>
        <end position="64"/>
    </location>
</feature>
<dbReference type="eggNOG" id="ENOG50332G5">
    <property type="taxonomic scope" value="Bacteria"/>
</dbReference>
<protein>
    <submittedName>
        <fullName evidence="2">Conserved domain protein</fullName>
    </submittedName>
</protein>
<dbReference type="Proteomes" id="UP000004259">
    <property type="component" value="Unassembled WGS sequence"/>
</dbReference>
<keyword evidence="1" id="KW-0812">Transmembrane</keyword>
<reference evidence="2 3" key="1">
    <citation type="submission" date="2011-02" db="EMBL/GenBank/DDBJ databases">
        <authorList>
            <person name="Nelson K.E."/>
            <person name="Sutton G."/>
            <person name="Torralba M."/>
            <person name="Durkin S."/>
            <person name="Harkins D."/>
            <person name="Montgomery R."/>
            <person name="Ziemer C."/>
            <person name="Klaassens E."/>
            <person name="Ocuiv P."/>
            <person name="Morrison M."/>
        </authorList>
    </citation>
    <scope>NUCLEOTIDE SEQUENCE [LARGE SCALE GENOMIC DNA]</scope>
    <source>
        <strain evidence="2 3">8</strain>
    </source>
</reference>
<accession>E9SAU7</accession>
<dbReference type="RefSeq" id="WP_002848499.1">
    <property type="nucleotide sequence ID" value="NZ_ADKM02000062.1"/>
</dbReference>
<proteinExistence type="predicted"/>
<dbReference type="OrthoDB" id="2062630at2"/>
<evidence type="ECO:0000313" key="3">
    <source>
        <dbReference type="Proteomes" id="UP000004259"/>
    </source>
</evidence>